<evidence type="ECO:0000259" key="6">
    <source>
        <dbReference type="Pfam" id="PF02211"/>
    </source>
</evidence>
<sequence length="227" mass="25575">MNGVFDLGGTDGLGPVVTQENEPVFRAEWEKAAFAMFASCFRAGLFNVDQFRHAIEKMDPAEYLLTNYYEHWAHAVEYYGEKSGLLDMAELEKRTKFYLDNPEAPLPQREDPELLAFVDAAVKHGAPANRESEKVAQFKVEDRVTIRTDSPFGHTRRARYVRGRTGEITAAHGTYLYPDSAGNGGPDAPEHLYTVRFTSEELWGAETAEPNGVVYFDVWEPYLILAS</sequence>
<keyword evidence="9" id="KW-1185">Reference proteome</keyword>
<evidence type="ECO:0000256" key="5">
    <source>
        <dbReference type="PIRNR" id="PIRNR001427"/>
    </source>
</evidence>
<evidence type="ECO:0000256" key="1">
    <source>
        <dbReference type="ARBA" id="ARBA00004042"/>
    </source>
</evidence>
<protein>
    <recommendedName>
        <fullName evidence="5">Nitrile hydratase subunit beta</fullName>
        <shortName evidence="5">NHase</shortName>
        <ecNumber evidence="5">4.2.1.84</ecNumber>
    </recommendedName>
</protein>
<evidence type="ECO:0000313" key="8">
    <source>
        <dbReference type="EMBL" id="MFC5994314.1"/>
    </source>
</evidence>
<dbReference type="InterPro" id="IPR042262">
    <property type="entry name" value="CN_hydtase_beta_C"/>
</dbReference>
<feature type="domain" description="Nitrile hydratase beta subunit" evidence="6">
    <location>
        <begin position="127"/>
        <end position="223"/>
    </location>
</feature>
<dbReference type="Gene3D" id="2.30.30.50">
    <property type="match status" value="1"/>
</dbReference>
<keyword evidence="3 5" id="KW-0456">Lyase</keyword>
<dbReference type="EMBL" id="JBHSQW010000017">
    <property type="protein sequence ID" value="MFC5994314.1"/>
    <property type="molecule type" value="Genomic_DNA"/>
</dbReference>
<feature type="domain" description="Nitrile hydratase beta subunit-like N-terminal" evidence="7">
    <location>
        <begin position="1"/>
        <end position="109"/>
    </location>
</feature>
<comment type="similarity">
    <text evidence="2 5">Belongs to the nitrile hydratase subunit beta family.</text>
</comment>
<dbReference type="RefSeq" id="WP_379584346.1">
    <property type="nucleotide sequence ID" value="NZ_JBHSQW010000017.1"/>
</dbReference>
<name>A0ABW1J1D5_9PSEU</name>
<evidence type="ECO:0000313" key="9">
    <source>
        <dbReference type="Proteomes" id="UP001596302"/>
    </source>
</evidence>
<gene>
    <name evidence="8" type="primary">nthB</name>
    <name evidence="8" type="ORF">ACFQE5_08840</name>
</gene>
<accession>A0ABW1J1D5</accession>
<reference evidence="9" key="1">
    <citation type="journal article" date="2019" name="Int. J. Syst. Evol. Microbiol.">
        <title>The Global Catalogue of Microorganisms (GCM) 10K type strain sequencing project: providing services to taxonomists for standard genome sequencing and annotation.</title>
        <authorList>
            <consortium name="The Broad Institute Genomics Platform"/>
            <consortium name="The Broad Institute Genome Sequencing Center for Infectious Disease"/>
            <person name="Wu L."/>
            <person name="Ma J."/>
        </authorList>
    </citation>
    <scope>NUCLEOTIDE SEQUENCE [LARGE SCALE GENOMIC DNA]</scope>
    <source>
        <strain evidence="9">CCM 8391</strain>
    </source>
</reference>
<dbReference type="PIRSF" id="PIRSF001427">
    <property type="entry name" value="NHase_beta"/>
    <property type="match status" value="1"/>
</dbReference>
<dbReference type="InterPro" id="IPR049054">
    <property type="entry name" value="CN_hydtase_beta-like_N"/>
</dbReference>
<dbReference type="GO" id="GO:0018822">
    <property type="term" value="F:nitrile hydratase activity"/>
    <property type="evidence" value="ECO:0007669"/>
    <property type="project" value="UniProtKB-EC"/>
</dbReference>
<dbReference type="InterPro" id="IPR024690">
    <property type="entry name" value="CN_hydtase_beta_dom_C"/>
</dbReference>
<dbReference type="Gene3D" id="1.10.472.20">
    <property type="entry name" value="Nitrile hydratase, beta subunit"/>
    <property type="match status" value="1"/>
</dbReference>
<dbReference type="Proteomes" id="UP001596302">
    <property type="component" value="Unassembled WGS sequence"/>
</dbReference>
<proteinExistence type="inferred from homology"/>
<comment type="caution">
    <text evidence="8">The sequence shown here is derived from an EMBL/GenBank/DDBJ whole genome shotgun (WGS) entry which is preliminary data.</text>
</comment>
<dbReference type="InterPro" id="IPR003168">
    <property type="entry name" value="Nitrile_hydratase_bsu"/>
</dbReference>
<organism evidence="8 9">
    <name type="scientific">Pseudonocardia hispaniensis</name>
    <dbReference type="NCBI Taxonomy" id="904933"/>
    <lineage>
        <taxon>Bacteria</taxon>
        <taxon>Bacillati</taxon>
        <taxon>Actinomycetota</taxon>
        <taxon>Actinomycetes</taxon>
        <taxon>Pseudonocardiales</taxon>
        <taxon>Pseudonocardiaceae</taxon>
        <taxon>Pseudonocardia</taxon>
    </lineage>
</organism>
<comment type="catalytic activity">
    <reaction evidence="4 5">
        <text>an aliphatic primary amide = an aliphatic nitrile + H2O</text>
        <dbReference type="Rhea" id="RHEA:12673"/>
        <dbReference type="ChEBI" id="CHEBI:15377"/>
        <dbReference type="ChEBI" id="CHEBI:65285"/>
        <dbReference type="ChEBI" id="CHEBI:80291"/>
        <dbReference type="EC" id="4.2.1.84"/>
    </reaction>
</comment>
<evidence type="ECO:0000256" key="4">
    <source>
        <dbReference type="ARBA" id="ARBA00044877"/>
    </source>
</evidence>
<dbReference type="SUPFAM" id="SSF50090">
    <property type="entry name" value="Electron transport accessory proteins"/>
    <property type="match status" value="1"/>
</dbReference>
<evidence type="ECO:0000259" key="7">
    <source>
        <dbReference type="Pfam" id="PF21006"/>
    </source>
</evidence>
<evidence type="ECO:0000256" key="3">
    <source>
        <dbReference type="ARBA" id="ARBA00023239"/>
    </source>
</evidence>
<dbReference type="Pfam" id="PF21006">
    <property type="entry name" value="NHase_beta_N"/>
    <property type="match status" value="1"/>
</dbReference>
<dbReference type="EC" id="4.2.1.84" evidence="5"/>
<dbReference type="InterPro" id="IPR008990">
    <property type="entry name" value="Elect_transpt_acc-like_dom_sf"/>
</dbReference>
<dbReference type="Pfam" id="PF02211">
    <property type="entry name" value="NHase_beta_C"/>
    <property type="match status" value="1"/>
</dbReference>
<evidence type="ECO:0000256" key="2">
    <source>
        <dbReference type="ARBA" id="ARBA00009098"/>
    </source>
</evidence>
<comment type="function">
    <text evidence="1 5">NHase catalyzes the hydration of various nitrile compounds to the corresponding amides.</text>
</comment>
<dbReference type="NCBIfam" id="TIGR03888">
    <property type="entry name" value="nitrile_beta"/>
    <property type="match status" value="1"/>
</dbReference>